<evidence type="ECO:0000256" key="1">
    <source>
        <dbReference type="ARBA" id="ARBA00009437"/>
    </source>
</evidence>
<dbReference type="STRING" id="1381081.BIY22_11925"/>
<dbReference type="PANTHER" id="PTHR30537:SF5">
    <property type="entry name" value="HTH-TYPE TRANSCRIPTIONAL ACTIVATOR TTDR-RELATED"/>
    <property type="match status" value="1"/>
</dbReference>
<dbReference type="CDD" id="cd08422">
    <property type="entry name" value="PBP2_CrgA_like"/>
    <property type="match status" value="1"/>
</dbReference>
<keyword evidence="3" id="KW-0238">DNA-binding</keyword>
<reference evidence="6 7" key="1">
    <citation type="submission" date="2016-09" db="EMBL/GenBank/DDBJ databases">
        <title>Genomic Taxonomy of the Vibrionaceae.</title>
        <authorList>
            <person name="Gonzalez-Castillo A."/>
            <person name="Gomez-Gil B."/>
            <person name="Enciso-Ibarra K."/>
        </authorList>
    </citation>
    <scope>NUCLEOTIDE SEQUENCE [LARGE SCALE GENOMIC DNA]</scope>
    <source>
        <strain evidence="6 7">CAIM 703</strain>
    </source>
</reference>
<dbReference type="FunFam" id="1.10.10.10:FF:000001">
    <property type="entry name" value="LysR family transcriptional regulator"/>
    <property type="match status" value="1"/>
</dbReference>
<dbReference type="EMBL" id="MJMJ01000043">
    <property type="protein sequence ID" value="OLQ86348.1"/>
    <property type="molecule type" value="Genomic_DNA"/>
</dbReference>
<dbReference type="GO" id="GO:0003677">
    <property type="term" value="F:DNA binding"/>
    <property type="evidence" value="ECO:0007669"/>
    <property type="project" value="UniProtKB-KW"/>
</dbReference>
<dbReference type="InterPro" id="IPR058163">
    <property type="entry name" value="LysR-type_TF_proteobact-type"/>
</dbReference>
<dbReference type="InterPro" id="IPR000847">
    <property type="entry name" value="LysR_HTH_N"/>
</dbReference>
<gene>
    <name evidence="6" type="ORF">BIY22_11925</name>
</gene>
<dbReference type="Pfam" id="PF03466">
    <property type="entry name" value="LysR_substrate"/>
    <property type="match status" value="1"/>
</dbReference>
<dbReference type="InterPro" id="IPR005119">
    <property type="entry name" value="LysR_subst-bd"/>
</dbReference>
<dbReference type="SUPFAM" id="SSF53850">
    <property type="entry name" value="Periplasmic binding protein-like II"/>
    <property type="match status" value="1"/>
</dbReference>
<comment type="caution">
    <text evidence="6">The sequence shown here is derived from an EMBL/GenBank/DDBJ whole genome shotgun (WGS) entry which is preliminary data.</text>
</comment>
<dbReference type="PROSITE" id="PS50931">
    <property type="entry name" value="HTH_LYSR"/>
    <property type="match status" value="1"/>
</dbReference>
<sequence>MKSLPSQLPIFIQVAKYGSFAKAARALGISAPAVSKAITKLEHEWQVKLFFRSSHSLSLTQTGQQLFDELMPAMCAIQNTIEQISDTSPKVAGTVKVNLPASSIGREHILPLILEFNERYPQISCDLHFDDRNVDLVEHGFDLGIGTAINQDSRLIARPLIKQNIGIYAAPSYLSRYGTPLSPEELSQHRCIPVRSLTTGRFHHWRLKLGSVATLYEPQGQLMVNNFAAAKQAAVAGAGIVMLGSWMFKQEVEREAIKPILQQYWGEPVTIWVYYASRDYLPTRVRLLIDYLVENIARVAI</sequence>
<dbReference type="Pfam" id="PF00126">
    <property type="entry name" value="HTH_1"/>
    <property type="match status" value="1"/>
</dbReference>
<dbReference type="SUPFAM" id="SSF46785">
    <property type="entry name" value="Winged helix' DNA-binding domain"/>
    <property type="match status" value="1"/>
</dbReference>
<dbReference type="RefSeq" id="WP_075710253.1">
    <property type="nucleotide sequence ID" value="NZ_MJMJ01000043.1"/>
</dbReference>
<name>A0A1Q9HB16_9VIBR</name>
<accession>A0A1Q9HB16</accession>
<feature type="domain" description="HTH lysR-type" evidence="5">
    <location>
        <begin position="1"/>
        <end position="60"/>
    </location>
</feature>
<organism evidence="6 7">
    <name type="scientific">Vibrio panuliri</name>
    <dbReference type="NCBI Taxonomy" id="1381081"/>
    <lineage>
        <taxon>Bacteria</taxon>
        <taxon>Pseudomonadati</taxon>
        <taxon>Pseudomonadota</taxon>
        <taxon>Gammaproteobacteria</taxon>
        <taxon>Vibrionales</taxon>
        <taxon>Vibrionaceae</taxon>
        <taxon>Vibrio</taxon>
    </lineage>
</organism>
<keyword evidence="4" id="KW-0804">Transcription</keyword>
<evidence type="ECO:0000256" key="3">
    <source>
        <dbReference type="ARBA" id="ARBA00023125"/>
    </source>
</evidence>
<comment type="similarity">
    <text evidence="1">Belongs to the LysR transcriptional regulatory family.</text>
</comment>
<dbReference type="Proteomes" id="UP000186313">
    <property type="component" value="Unassembled WGS sequence"/>
</dbReference>
<protein>
    <submittedName>
        <fullName evidence="6">LysR family transcriptional regulator</fullName>
    </submittedName>
</protein>
<dbReference type="PANTHER" id="PTHR30537">
    <property type="entry name" value="HTH-TYPE TRANSCRIPTIONAL REGULATOR"/>
    <property type="match status" value="1"/>
</dbReference>
<evidence type="ECO:0000256" key="2">
    <source>
        <dbReference type="ARBA" id="ARBA00023015"/>
    </source>
</evidence>
<evidence type="ECO:0000256" key="4">
    <source>
        <dbReference type="ARBA" id="ARBA00023163"/>
    </source>
</evidence>
<proteinExistence type="inferred from homology"/>
<dbReference type="AlphaFoldDB" id="A0A1Q9HB16"/>
<dbReference type="OrthoDB" id="9815676at2"/>
<evidence type="ECO:0000313" key="6">
    <source>
        <dbReference type="EMBL" id="OLQ86348.1"/>
    </source>
</evidence>
<evidence type="ECO:0000259" key="5">
    <source>
        <dbReference type="PROSITE" id="PS50931"/>
    </source>
</evidence>
<evidence type="ECO:0000313" key="7">
    <source>
        <dbReference type="Proteomes" id="UP000186313"/>
    </source>
</evidence>
<dbReference type="GO" id="GO:0003700">
    <property type="term" value="F:DNA-binding transcription factor activity"/>
    <property type="evidence" value="ECO:0007669"/>
    <property type="project" value="InterPro"/>
</dbReference>
<dbReference type="InterPro" id="IPR036388">
    <property type="entry name" value="WH-like_DNA-bd_sf"/>
</dbReference>
<dbReference type="InterPro" id="IPR036390">
    <property type="entry name" value="WH_DNA-bd_sf"/>
</dbReference>
<dbReference type="PRINTS" id="PR00039">
    <property type="entry name" value="HTHLYSR"/>
</dbReference>
<dbReference type="Gene3D" id="3.40.190.290">
    <property type="match status" value="1"/>
</dbReference>
<dbReference type="Gene3D" id="1.10.10.10">
    <property type="entry name" value="Winged helix-like DNA-binding domain superfamily/Winged helix DNA-binding domain"/>
    <property type="match status" value="1"/>
</dbReference>
<keyword evidence="2" id="KW-0805">Transcription regulation</keyword>